<dbReference type="PANTHER" id="PTHR18964">
    <property type="entry name" value="ROK (REPRESSOR, ORF, KINASE) FAMILY"/>
    <property type="match status" value="1"/>
</dbReference>
<dbReference type="RefSeq" id="WP_344414137.1">
    <property type="nucleotide sequence ID" value="NZ_BAAANN010000003.1"/>
</dbReference>
<keyword evidence="3" id="KW-1185">Reference proteome</keyword>
<dbReference type="InterPro" id="IPR043129">
    <property type="entry name" value="ATPase_NBD"/>
</dbReference>
<dbReference type="InterPro" id="IPR000600">
    <property type="entry name" value="ROK"/>
</dbReference>
<sequence>MTGVASGKVAHRPGGGALLGVDIGGTKVALRVEDGDRVLEKTFRWQEGDGSQADLDRLTAAIADLRAGTPAPLTAMGVALPATVSGGVVAAWPSRPGWAGLEIRERLRAMVGGAPVAIADDGDLAALAESRAASCDDLVYVGVGTGIGGGIVLDGRPCPGPGRGSCELGHVVVALDGPRCTCGRRGCVQAIASGPAILAAAGRARGSPVSGPDLAAAGMGAHWARSPVERASAALAAALVGVGELVRPSLVVVGGGFAAAVPGFTDEVARHCAALARPGHVPAPVRPALLGGLSSLHGAVHAAAFARDGARSVRDDVQQRTGGEPVAP</sequence>
<dbReference type="PANTHER" id="PTHR18964:SF169">
    <property type="entry name" value="N-ACETYLMANNOSAMINE KINASE"/>
    <property type="match status" value="1"/>
</dbReference>
<dbReference type="Gene3D" id="3.30.420.40">
    <property type="match status" value="2"/>
</dbReference>
<comment type="similarity">
    <text evidence="1">Belongs to the ROK (NagC/XylR) family.</text>
</comment>
<gene>
    <name evidence="2" type="ORF">GCM10009754_11310</name>
</gene>
<reference evidence="2 3" key="1">
    <citation type="journal article" date="2019" name="Int. J. Syst. Evol. Microbiol.">
        <title>The Global Catalogue of Microorganisms (GCM) 10K type strain sequencing project: providing services to taxonomists for standard genome sequencing and annotation.</title>
        <authorList>
            <consortium name="The Broad Institute Genomics Platform"/>
            <consortium name="The Broad Institute Genome Sequencing Center for Infectious Disease"/>
            <person name="Wu L."/>
            <person name="Ma J."/>
        </authorList>
    </citation>
    <scope>NUCLEOTIDE SEQUENCE [LARGE SCALE GENOMIC DNA]</scope>
    <source>
        <strain evidence="2 3">JCM 14545</strain>
    </source>
</reference>
<protein>
    <submittedName>
        <fullName evidence="2">ROK family protein</fullName>
    </submittedName>
</protein>
<organism evidence="2 3">
    <name type="scientific">Amycolatopsis minnesotensis</name>
    <dbReference type="NCBI Taxonomy" id="337894"/>
    <lineage>
        <taxon>Bacteria</taxon>
        <taxon>Bacillati</taxon>
        <taxon>Actinomycetota</taxon>
        <taxon>Actinomycetes</taxon>
        <taxon>Pseudonocardiales</taxon>
        <taxon>Pseudonocardiaceae</taxon>
        <taxon>Amycolatopsis</taxon>
    </lineage>
</organism>
<proteinExistence type="inferred from homology"/>
<comment type="caution">
    <text evidence="2">The sequence shown here is derived from an EMBL/GenBank/DDBJ whole genome shotgun (WGS) entry which is preliminary data.</text>
</comment>
<dbReference type="Pfam" id="PF00480">
    <property type="entry name" value="ROK"/>
    <property type="match status" value="1"/>
</dbReference>
<evidence type="ECO:0000313" key="2">
    <source>
        <dbReference type="EMBL" id="GAA1945198.1"/>
    </source>
</evidence>
<dbReference type="EMBL" id="BAAANN010000003">
    <property type="protein sequence ID" value="GAA1945198.1"/>
    <property type="molecule type" value="Genomic_DNA"/>
</dbReference>
<accession>A0ABN2Q673</accession>
<name>A0ABN2Q673_9PSEU</name>
<dbReference type="SUPFAM" id="SSF53067">
    <property type="entry name" value="Actin-like ATPase domain"/>
    <property type="match status" value="1"/>
</dbReference>
<dbReference type="Proteomes" id="UP001501116">
    <property type="component" value="Unassembled WGS sequence"/>
</dbReference>
<evidence type="ECO:0000313" key="3">
    <source>
        <dbReference type="Proteomes" id="UP001501116"/>
    </source>
</evidence>
<evidence type="ECO:0000256" key="1">
    <source>
        <dbReference type="ARBA" id="ARBA00006479"/>
    </source>
</evidence>